<evidence type="ECO:0000256" key="13">
    <source>
        <dbReference type="ARBA" id="ARBA00047359"/>
    </source>
</evidence>
<dbReference type="PRINTS" id="PR00098">
    <property type="entry name" value="CPSASE"/>
</dbReference>
<keyword evidence="10" id="KW-0460">Magnesium</keyword>
<sequence>GQTPLKLAVPLAKAGVKILGTSPDSIDIAEDRKRFAALLSKLGLLQPNNGNVRSFIEAKEVASSIGYPVLLRPSYVLGGRAMKVVFDEDELEEYITHAVDVSPEHPVLIDKFLEAAIEVDVDAVCDGEEVFIGGIMEHIEEAGVHSGDSACSLPPYSIEEEIIDKIKSQTQSLALELNVLGLINIQFAVKDDEVYVLEVNPRASRTVPFVSKAIGIPLAKVASKVITGCKLKELNIDNKRESKHIAVKEAVFPFIRFQGTDTILGPEMKSTGEVMGIDVDFGKAFAKAQMAIGGSLPQSGTVFISVRDKDKPVIVDIASRLHHSGFKIYATEGTAKAISEKKIPVTTVLKEYEGRPNIIDHLKNKEVQLVINTAEGKLSQKDSYNIRRYAIMSAIPYCTTVQGAIAAESAIKSMSNGELDVKPIQEYYM</sequence>
<name>A0A0F9FUZ3_9ZZZZ</name>
<dbReference type="InterPro" id="IPR011761">
    <property type="entry name" value="ATP-grasp"/>
</dbReference>
<keyword evidence="5" id="KW-0436">Ligase</keyword>
<dbReference type="PROSITE" id="PS00867">
    <property type="entry name" value="CPSASE_2"/>
    <property type="match status" value="1"/>
</dbReference>
<dbReference type="InterPro" id="IPR011607">
    <property type="entry name" value="MGS-like_dom"/>
</dbReference>
<comment type="similarity">
    <text evidence="3">Belongs to the CarB family.</text>
</comment>
<organism evidence="16">
    <name type="scientific">marine sediment metagenome</name>
    <dbReference type="NCBI Taxonomy" id="412755"/>
    <lineage>
        <taxon>unclassified sequences</taxon>
        <taxon>metagenomes</taxon>
        <taxon>ecological metagenomes</taxon>
    </lineage>
</organism>
<evidence type="ECO:0000256" key="8">
    <source>
        <dbReference type="ARBA" id="ARBA00022741"/>
    </source>
</evidence>
<keyword evidence="7" id="KW-0479">Metal-binding</keyword>
<keyword evidence="12" id="KW-0464">Manganese</keyword>
<evidence type="ECO:0000256" key="12">
    <source>
        <dbReference type="ARBA" id="ARBA00023211"/>
    </source>
</evidence>
<dbReference type="GO" id="GO:0005737">
    <property type="term" value="C:cytoplasm"/>
    <property type="evidence" value="ECO:0007669"/>
    <property type="project" value="TreeGrafter"/>
</dbReference>
<dbReference type="PANTHER" id="PTHR11405">
    <property type="entry name" value="CARBAMOYLTRANSFERASE FAMILY MEMBER"/>
    <property type="match status" value="1"/>
</dbReference>
<feature type="non-terminal residue" evidence="16">
    <location>
        <position position="1"/>
    </location>
</feature>
<dbReference type="GO" id="GO:0044205">
    <property type="term" value="P:'de novo' UMP biosynthetic process"/>
    <property type="evidence" value="ECO:0007669"/>
    <property type="project" value="UniProtKB-UniPathway"/>
</dbReference>
<evidence type="ECO:0000256" key="3">
    <source>
        <dbReference type="ARBA" id="ARBA00009799"/>
    </source>
</evidence>
<evidence type="ECO:0000256" key="9">
    <source>
        <dbReference type="ARBA" id="ARBA00022840"/>
    </source>
</evidence>
<dbReference type="GO" id="GO:0006541">
    <property type="term" value="P:glutamine metabolic process"/>
    <property type="evidence" value="ECO:0007669"/>
    <property type="project" value="TreeGrafter"/>
</dbReference>
<evidence type="ECO:0000256" key="11">
    <source>
        <dbReference type="ARBA" id="ARBA00022975"/>
    </source>
</evidence>
<dbReference type="GO" id="GO:0046872">
    <property type="term" value="F:metal ion binding"/>
    <property type="evidence" value="ECO:0007669"/>
    <property type="project" value="UniProtKB-KW"/>
</dbReference>
<dbReference type="SUPFAM" id="SSF52440">
    <property type="entry name" value="PreATP-grasp domain"/>
    <property type="match status" value="1"/>
</dbReference>
<keyword evidence="8" id="KW-0547">Nucleotide-binding</keyword>
<proteinExistence type="inferred from homology"/>
<protein>
    <submittedName>
        <fullName evidence="16">Uncharacterized protein</fullName>
    </submittedName>
</protein>
<evidence type="ECO:0000256" key="5">
    <source>
        <dbReference type="ARBA" id="ARBA00022598"/>
    </source>
</evidence>
<feature type="domain" description="ATP-grasp" evidence="14">
    <location>
        <begin position="36"/>
        <end position="227"/>
    </location>
</feature>
<keyword evidence="6" id="KW-0028">Amino-acid biosynthesis</keyword>
<dbReference type="GO" id="GO:0004087">
    <property type="term" value="F:carbamoyl-phosphate synthase (ammonia) activity"/>
    <property type="evidence" value="ECO:0007669"/>
    <property type="project" value="UniProtKB-EC"/>
</dbReference>
<dbReference type="InterPro" id="IPR036914">
    <property type="entry name" value="MGS-like_dom_sf"/>
</dbReference>
<comment type="cofactor">
    <cofactor evidence="1">
        <name>Mn(2+)</name>
        <dbReference type="ChEBI" id="CHEBI:29035"/>
    </cofactor>
</comment>
<dbReference type="AlphaFoldDB" id="A0A0F9FUZ3"/>
<dbReference type="PANTHER" id="PTHR11405:SF53">
    <property type="entry name" value="CARBAMOYL-PHOSPHATE SYNTHASE [AMMONIA], MITOCHONDRIAL"/>
    <property type="match status" value="1"/>
</dbReference>
<dbReference type="GO" id="GO:0005524">
    <property type="term" value="F:ATP binding"/>
    <property type="evidence" value="ECO:0007669"/>
    <property type="project" value="UniProtKB-KW"/>
</dbReference>
<evidence type="ECO:0000256" key="10">
    <source>
        <dbReference type="ARBA" id="ARBA00022842"/>
    </source>
</evidence>
<dbReference type="Pfam" id="PF02786">
    <property type="entry name" value="CPSase_L_D2"/>
    <property type="match status" value="1"/>
</dbReference>
<evidence type="ECO:0000256" key="7">
    <source>
        <dbReference type="ARBA" id="ARBA00022723"/>
    </source>
</evidence>
<dbReference type="SUPFAM" id="SSF52335">
    <property type="entry name" value="Methylglyoxal synthase-like"/>
    <property type="match status" value="1"/>
</dbReference>
<dbReference type="FunFam" id="3.30.470.20:FF:000013">
    <property type="entry name" value="Carbamoyl-phosphate synthase large chain"/>
    <property type="match status" value="1"/>
</dbReference>
<feature type="domain" description="MGS-like" evidence="15">
    <location>
        <begin position="294"/>
        <end position="429"/>
    </location>
</feature>
<gene>
    <name evidence="16" type="ORF">LCGC14_2198110</name>
</gene>
<dbReference type="FunFam" id="3.30.1490.20:FF:000001">
    <property type="entry name" value="Carbamoyl-phosphate synthase large chain"/>
    <property type="match status" value="1"/>
</dbReference>
<keyword evidence="11" id="KW-0665">Pyrimidine biosynthesis</keyword>
<dbReference type="Gene3D" id="3.40.50.1380">
    <property type="entry name" value="Methylglyoxal synthase-like domain"/>
    <property type="match status" value="1"/>
</dbReference>
<reference evidence="16" key="1">
    <citation type="journal article" date="2015" name="Nature">
        <title>Complex archaea that bridge the gap between prokaryotes and eukaryotes.</title>
        <authorList>
            <person name="Spang A."/>
            <person name="Saw J.H."/>
            <person name="Jorgensen S.L."/>
            <person name="Zaremba-Niedzwiedzka K."/>
            <person name="Martijn J."/>
            <person name="Lind A.E."/>
            <person name="van Eijk R."/>
            <person name="Schleper C."/>
            <person name="Guy L."/>
            <person name="Ettema T.J."/>
        </authorList>
    </citation>
    <scope>NUCLEOTIDE SEQUENCE</scope>
</reference>
<comment type="catalytic activity">
    <reaction evidence="13">
        <text>hydrogencarbonate + NH4(+) + 2 ATP = carbamoyl phosphate + 2 ADP + phosphate + 2 H(+)</text>
        <dbReference type="Rhea" id="RHEA:18029"/>
        <dbReference type="ChEBI" id="CHEBI:15378"/>
        <dbReference type="ChEBI" id="CHEBI:17544"/>
        <dbReference type="ChEBI" id="CHEBI:28938"/>
        <dbReference type="ChEBI" id="CHEBI:30616"/>
        <dbReference type="ChEBI" id="CHEBI:43474"/>
        <dbReference type="ChEBI" id="CHEBI:58228"/>
        <dbReference type="ChEBI" id="CHEBI:456216"/>
        <dbReference type="EC" id="6.3.4.16"/>
    </reaction>
</comment>
<keyword evidence="4" id="KW-0055">Arginine biosynthesis</keyword>
<dbReference type="InterPro" id="IPR005479">
    <property type="entry name" value="CPAse_ATP-bd"/>
</dbReference>
<evidence type="ECO:0000256" key="4">
    <source>
        <dbReference type="ARBA" id="ARBA00022571"/>
    </source>
</evidence>
<dbReference type="InterPro" id="IPR033937">
    <property type="entry name" value="MGS_CPS_CarB"/>
</dbReference>
<evidence type="ECO:0000259" key="15">
    <source>
        <dbReference type="PROSITE" id="PS51855"/>
    </source>
</evidence>
<dbReference type="CDD" id="cd01424">
    <property type="entry name" value="MGS_CPS_II"/>
    <property type="match status" value="1"/>
</dbReference>
<comment type="pathway">
    <text evidence="2">Amino-acid biosynthesis; L-arginine biosynthesis; carbamoyl phosphate from bicarbonate: step 1/1.</text>
</comment>
<evidence type="ECO:0000259" key="14">
    <source>
        <dbReference type="PROSITE" id="PS50975"/>
    </source>
</evidence>
<comment type="caution">
    <text evidence="16">The sequence shown here is derived from an EMBL/GenBank/DDBJ whole genome shotgun (WGS) entry which is preliminary data.</text>
</comment>
<dbReference type="PROSITE" id="PS51855">
    <property type="entry name" value="MGS"/>
    <property type="match status" value="1"/>
</dbReference>
<dbReference type="PROSITE" id="PS50975">
    <property type="entry name" value="ATP_GRASP"/>
    <property type="match status" value="1"/>
</dbReference>
<dbReference type="InterPro" id="IPR016185">
    <property type="entry name" value="PreATP-grasp_dom_sf"/>
</dbReference>
<dbReference type="Pfam" id="PF02142">
    <property type="entry name" value="MGS"/>
    <property type="match status" value="1"/>
</dbReference>
<evidence type="ECO:0000256" key="2">
    <source>
        <dbReference type="ARBA" id="ARBA00005077"/>
    </source>
</evidence>
<accession>A0A0F9FUZ3</accession>
<dbReference type="GO" id="GO:0004088">
    <property type="term" value="F:carbamoyl-phosphate synthase (glutamine-hydrolyzing) activity"/>
    <property type="evidence" value="ECO:0007669"/>
    <property type="project" value="TreeGrafter"/>
</dbReference>
<evidence type="ECO:0000256" key="1">
    <source>
        <dbReference type="ARBA" id="ARBA00001936"/>
    </source>
</evidence>
<dbReference type="InterPro" id="IPR005483">
    <property type="entry name" value="CPSase_dom"/>
</dbReference>
<dbReference type="PROSITE" id="PS00866">
    <property type="entry name" value="CPSASE_1"/>
    <property type="match status" value="1"/>
</dbReference>
<dbReference type="GO" id="GO:0006526">
    <property type="term" value="P:L-arginine biosynthetic process"/>
    <property type="evidence" value="ECO:0007669"/>
    <property type="project" value="UniProtKB-KW"/>
</dbReference>
<evidence type="ECO:0000313" key="16">
    <source>
        <dbReference type="EMBL" id="KKL61160.1"/>
    </source>
</evidence>
<dbReference type="SMART" id="SM00851">
    <property type="entry name" value="MGS"/>
    <property type="match status" value="1"/>
</dbReference>
<keyword evidence="9" id="KW-0067">ATP-binding</keyword>
<dbReference type="SUPFAM" id="SSF56059">
    <property type="entry name" value="Glutathione synthetase ATP-binding domain-like"/>
    <property type="match status" value="1"/>
</dbReference>
<dbReference type="EMBL" id="LAZR01028905">
    <property type="protein sequence ID" value="KKL61160.1"/>
    <property type="molecule type" value="Genomic_DNA"/>
</dbReference>
<dbReference type="UniPathway" id="UPA00070">
    <property type="reaction ID" value="UER00115"/>
</dbReference>
<evidence type="ECO:0000256" key="6">
    <source>
        <dbReference type="ARBA" id="ARBA00022605"/>
    </source>
</evidence>
<dbReference type="Gene3D" id="3.30.470.20">
    <property type="entry name" value="ATP-grasp fold, B domain"/>
    <property type="match status" value="1"/>
</dbReference>